<dbReference type="SUPFAM" id="SSF52161">
    <property type="entry name" value="Ribosomal protein L13"/>
    <property type="match status" value="1"/>
</dbReference>
<dbReference type="Pfam" id="PF00572">
    <property type="entry name" value="Ribosomal_L13"/>
    <property type="match status" value="1"/>
</dbReference>
<dbReference type="GO" id="GO:1990904">
    <property type="term" value="C:ribonucleoprotein complex"/>
    <property type="evidence" value="ECO:0007669"/>
    <property type="project" value="UniProtKB-KW"/>
</dbReference>
<comment type="similarity">
    <text evidence="1 4">Belongs to the universal ribosomal protein uL13 family.</text>
</comment>
<comment type="function">
    <text evidence="4">This protein is one of the early assembly proteins of the 50S ribosomal subunit, although it is not seen to bind rRNA by itself. It is important during the early stages of 50S assembly.</text>
</comment>
<dbReference type="Proteomes" id="UP000034516">
    <property type="component" value="Unassembled WGS sequence"/>
</dbReference>
<evidence type="ECO:0000256" key="4">
    <source>
        <dbReference type="HAMAP-Rule" id="MF_01366"/>
    </source>
</evidence>
<proteinExistence type="inferred from homology"/>
<dbReference type="GO" id="GO:0003735">
    <property type="term" value="F:structural constituent of ribosome"/>
    <property type="evidence" value="ECO:0007669"/>
    <property type="project" value="InterPro"/>
</dbReference>
<dbReference type="PANTHER" id="PTHR11545:SF2">
    <property type="entry name" value="LARGE RIBOSOMAL SUBUNIT PROTEIN UL13M"/>
    <property type="match status" value="1"/>
</dbReference>
<dbReference type="InterPro" id="IPR005823">
    <property type="entry name" value="Ribosomal_uL13_bac-type"/>
</dbReference>
<organism evidence="5 6">
    <name type="scientific">Candidatus Kuenenbacteria bacterium GW2011_GWA2_42_15</name>
    <dbReference type="NCBI Taxonomy" id="1618677"/>
    <lineage>
        <taxon>Bacteria</taxon>
        <taxon>Candidatus Kueneniibacteriota</taxon>
    </lineage>
</organism>
<evidence type="ECO:0000313" key="6">
    <source>
        <dbReference type="Proteomes" id="UP000034516"/>
    </source>
</evidence>
<evidence type="ECO:0000256" key="2">
    <source>
        <dbReference type="ARBA" id="ARBA00022980"/>
    </source>
</evidence>
<dbReference type="GO" id="GO:0006412">
    <property type="term" value="P:translation"/>
    <property type="evidence" value="ECO:0007669"/>
    <property type="project" value="UniProtKB-UniRule"/>
</dbReference>
<reference evidence="5 6" key="1">
    <citation type="journal article" date="2015" name="Nature">
        <title>rRNA introns, odd ribosomes, and small enigmatic genomes across a large radiation of phyla.</title>
        <authorList>
            <person name="Brown C.T."/>
            <person name="Hug L.A."/>
            <person name="Thomas B.C."/>
            <person name="Sharon I."/>
            <person name="Castelle C.J."/>
            <person name="Singh A."/>
            <person name="Wilkins M.J."/>
            <person name="Williams K.H."/>
            <person name="Banfield J.F."/>
        </authorList>
    </citation>
    <scope>NUCLEOTIDE SEQUENCE [LARGE SCALE GENOMIC DNA]</scope>
</reference>
<dbReference type="PANTHER" id="PTHR11545">
    <property type="entry name" value="RIBOSOMAL PROTEIN L13"/>
    <property type="match status" value="1"/>
</dbReference>
<gene>
    <name evidence="4" type="primary">rplM</name>
    <name evidence="5" type="ORF">UV02_C0037G0004</name>
</gene>
<evidence type="ECO:0000256" key="3">
    <source>
        <dbReference type="ARBA" id="ARBA00023274"/>
    </source>
</evidence>
<sequence length="120" mass="13786">MIQALKRKEHTINAEGEILGRLASRIAVLLRGKHKPEFERNLDLGDTVIVENVDKIKVTGNKFNDKIYYKSSDRPGGLKKTTMKAIVMDKGWGEILRRSVYRMLPGNHLRSDIMKRLIIK</sequence>
<dbReference type="EMBL" id="LCCW01000037">
    <property type="protein sequence ID" value="KKS40803.1"/>
    <property type="molecule type" value="Genomic_DNA"/>
</dbReference>
<dbReference type="HAMAP" id="MF_01366">
    <property type="entry name" value="Ribosomal_uL13"/>
    <property type="match status" value="1"/>
</dbReference>
<dbReference type="InterPro" id="IPR005822">
    <property type="entry name" value="Ribosomal_uL13"/>
</dbReference>
<keyword evidence="3 4" id="KW-0687">Ribonucleoprotein</keyword>
<dbReference type="PATRIC" id="fig|1618677.3.peg.647"/>
<dbReference type="CDD" id="cd00392">
    <property type="entry name" value="Ribosomal_L13"/>
    <property type="match status" value="1"/>
</dbReference>
<name>A0A0G1BTL5_9BACT</name>
<dbReference type="GO" id="GO:0005840">
    <property type="term" value="C:ribosome"/>
    <property type="evidence" value="ECO:0007669"/>
    <property type="project" value="UniProtKB-KW"/>
</dbReference>
<comment type="caution">
    <text evidence="5">The sequence shown here is derived from an EMBL/GenBank/DDBJ whole genome shotgun (WGS) entry which is preliminary data.</text>
</comment>
<dbReference type="GO" id="GO:0003729">
    <property type="term" value="F:mRNA binding"/>
    <property type="evidence" value="ECO:0007669"/>
    <property type="project" value="TreeGrafter"/>
</dbReference>
<comment type="subunit">
    <text evidence="4">Part of the 50S ribosomal subunit.</text>
</comment>
<dbReference type="NCBIfam" id="TIGR01066">
    <property type="entry name" value="rplM_bact"/>
    <property type="match status" value="1"/>
</dbReference>
<accession>A0A0G1BTL5</accession>
<protein>
    <recommendedName>
        <fullName evidence="4">Large ribosomal subunit protein uL13</fullName>
    </recommendedName>
</protein>
<evidence type="ECO:0000256" key="1">
    <source>
        <dbReference type="ARBA" id="ARBA00006227"/>
    </source>
</evidence>
<dbReference type="Gene3D" id="3.90.1180.10">
    <property type="entry name" value="Ribosomal protein L13"/>
    <property type="match status" value="1"/>
</dbReference>
<keyword evidence="2 4" id="KW-0689">Ribosomal protein</keyword>
<evidence type="ECO:0000313" key="5">
    <source>
        <dbReference type="EMBL" id="KKS40803.1"/>
    </source>
</evidence>
<dbReference type="AlphaFoldDB" id="A0A0G1BTL5"/>
<dbReference type="InterPro" id="IPR036899">
    <property type="entry name" value="Ribosomal_uL13_sf"/>
</dbReference>
<dbReference type="PIRSF" id="PIRSF002181">
    <property type="entry name" value="Ribosomal_L13"/>
    <property type="match status" value="1"/>
</dbReference>
<dbReference type="GO" id="GO:0017148">
    <property type="term" value="P:negative regulation of translation"/>
    <property type="evidence" value="ECO:0007669"/>
    <property type="project" value="TreeGrafter"/>
</dbReference>